<organism evidence="4 5">
    <name type="scientific">Undibacterium pigrum</name>
    <dbReference type="NCBI Taxonomy" id="401470"/>
    <lineage>
        <taxon>Bacteria</taxon>
        <taxon>Pseudomonadati</taxon>
        <taxon>Pseudomonadota</taxon>
        <taxon>Betaproteobacteria</taxon>
        <taxon>Burkholderiales</taxon>
        <taxon>Oxalobacteraceae</taxon>
        <taxon>Undibacterium</taxon>
    </lineage>
</organism>
<keyword evidence="5" id="KW-1185">Reference proteome</keyword>
<feature type="binding site" evidence="3">
    <location>
        <position position="134"/>
    </location>
    <ligand>
        <name>a divalent metal cation</name>
        <dbReference type="ChEBI" id="CHEBI:60240"/>
    </ligand>
</feature>
<gene>
    <name evidence="4" type="ORF">DFR42_104155</name>
</gene>
<sequence>MTMLSNIRMLTHYKAWADDKMFSMLSALPEEEVLRPRLTRFGNMLHTLNHVYVIDDIFRAHLQGQLHEYQDRNTETTPALNDLWNASRQMNQWYRDFTQDLNKDDLERVIHFNFIGGGEGIMSCQEMLLHVVNHATYHRGFVGDMMYQAKVMPQSTDLTVFVRDVLRA</sequence>
<comment type="similarity">
    <text evidence="1">Belongs to the DinB family.</text>
</comment>
<name>A0A318J6Q4_9BURK</name>
<dbReference type="RefSeq" id="WP_110255705.1">
    <property type="nucleotide sequence ID" value="NZ_QJKB01000004.1"/>
</dbReference>
<comment type="caution">
    <text evidence="4">The sequence shown here is derived from an EMBL/GenBank/DDBJ whole genome shotgun (WGS) entry which is preliminary data.</text>
</comment>
<feature type="binding site" evidence="3">
    <location>
        <position position="138"/>
    </location>
    <ligand>
        <name>a divalent metal cation</name>
        <dbReference type="ChEBI" id="CHEBI:60240"/>
    </ligand>
</feature>
<dbReference type="OrthoDB" id="9807509at2"/>
<dbReference type="InterPro" id="IPR007837">
    <property type="entry name" value="DinB"/>
</dbReference>
<dbReference type="PANTHER" id="PTHR37302:SF1">
    <property type="entry name" value="PROTEIN DINB"/>
    <property type="match status" value="1"/>
</dbReference>
<dbReference type="Gene3D" id="1.20.120.450">
    <property type="entry name" value="dinb family like domain"/>
    <property type="match status" value="1"/>
</dbReference>
<evidence type="ECO:0000256" key="3">
    <source>
        <dbReference type="PIRSR" id="PIRSR607837-1"/>
    </source>
</evidence>
<protein>
    <submittedName>
        <fullName evidence="4">Putative damage-inducible protein DinB</fullName>
    </submittedName>
</protein>
<evidence type="ECO:0000256" key="2">
    <source>
        <dbReference type="ARBA" id="ARBA00022723"/>
    </source>
</evidence>
<evidence type="ECO:0000313" key="5">
    <source>
        <dbReference type="Proteomes" id="UP000247792"/>
    </source>
</evidence>
<dbReference type="SUPFAM" id="SSF109854">
    <property type="entry name" value="DinB/YfiT-like putative metalloenzymes"/>
    <property type="match status" value="1"/>
</dbReference>
<proteinExistence type="inferred from homology"/>
<keyword evidence="2 3" id="KW-0479">Metal-binding</keyword>
<feature type="binding site" evidence="3">
    <location>
        <position position="50"/>
    </location>
    <ligand>
        <name>a divalent metal cation</name>
        <dbReference type="ChEBI" id="CHEBI:60240"/>
    </ligand>
</feature>
<reference evidence="4 5" key="1">
    <citation type="submission" date="2018-05" db="EMBL/GenBank/DDBJ databases">
        <title>Genomic Encyclopedia of Type Strains, Phase IV (KMG-IV): sequencing the most valuable type-strain genomes for metagenomic binning, comparative biology and taxonomic classification.</title>
        <authorList>
            <person name="Goeker M."/>
        </authorList>
    </citation>
    <scope>NUCLEOTIDE SEQUENCE [LARGE SCALE GENOMIC DNA]</scope>
    <source>
        <strain evidence="4 5">DSM 19792</strain>
    </source>
</reference>
<accession>A0A318J6Q4</accession>
<dbReference type="AlphaFoldDB" id="A0A318J6Q4"/>
<evidence type="ECO:0000313" key="4">
    <source>
        <dbReference type="EMBL" id="PXX43154.1"/>
    </source>
</evidence>
<evidence type="ECO:0000256" key="1">
    <source>
        <dbReference type="ARBA" id="ARBA00008635"/>
    </source>
</evidence>
<dbReference type="Pfam" id="PF05163">
    <property type="entry name" value="DinB"/>
    <property type="match status" value="1"/>
</dbReference>
<dbReference type="GO" id="GO:0046872">
    <property type="term" value="F:metal ion binding"/>
    <property type="evidence" value="ECO:0007669"/>
    <property type="project" value="UniProtKB-KW"/>
</dbReference>
<dbReference type="PANTHER" id="PTHR37302">
    <property type="entry name" value="SLR1116 PROTEIN"/>
    <property type="match status" value="1"/>
</dbReference>
<dbReference type="InterPro" id="IPR034660">
    <property type="entry name" value="DinB/YfiT-like"/>
</dbReference>
<dbReference type="EMBL" id="QJKB01000004">
    <property type="protein sequence ID" value="PXX43154.1"/>
    <property type="molecule type" value="Genomic_DNA"/>
</dbReference>
<dbReference type="Proteomes" id="UP000247792">
    <property type="component" value="Unassembled WGS sequence"/>
</dbReference>